<evidence type="ECO:0000313" key="3">
    <source>
        <dbReference type="EMBL" id="AOO65279.1"/>
    </source>
</evidence>
<evidence type="ECO:0000259" key="2">
    <source>
        <dbReference type="Pfam" id="PF14358"/>
    </source>
</evidence>
<organism evidence="3 4">
    <name type="scientific">Sulfurospirillum halorespirans DSM 13726</name>
    <dbReference type="NCBI Taxonomy" id="1193502"/>
    <lineage>
        <taxon>Bacteria</taxon>
        <taxon>Pseudomonadati</taxon>
        <taxon>Campylobacterota</taxon>
        <taxon>Epsilonproteobacteria</taxon>
        <taxon>Campylobacterales</taxon>
        <taxon>Sulfurospirillaceae</taxon>
        <taxon>Sulfurospirillum</taxon>
    </lineage>
</organism>
<feature type="transmembrane region" description="Helical" evidence="1">
    <location>
        <begin position="42"/>
        <end position="59"/>
    </location>
</feature>
<evidence type="ECO:0000313" key="4">
    <source>
        <dbReference type="Proteomes" id="UP000094609"/>
    </source>
</evidence>
<accession>A0A1D7TJV6</accession>
<feature type="transmembrane region" description="Helical" evidence="1">
    <location>
        <begin position="6"/>
        <end position="30"/>
    </location>
</feature>
<reference evidence="4" key="1">
    <citation type="submission" date="2016-08" db="EMBL/GenBank/DDBJ databases">
        <title>Complete genome sequence of the organohalide-respiring Epsilonproteobacterium Sulfurospirillum halorespirans.</title>
        <authorList>
            <person name="Goris T."/>
            <person name="Zimmermann J."/>
            <person name="Schenz B."/>
            <person name="Lemos M."/>
            <person name="Hackermueller J."/>
            <person name="Diekert G."/>
        </authorList>
    </citation>
    <scope>NUCLEOTIDE SEQUENCE [LARGE SCALE GENOMIC DNA]</scope>
    <source>
        <strain>DSM 13726</strain>
        <strain evidence="4">PCE-M2</strain>
    </source>
</reference>
<dbReference type="InterPro" id="IPR025517">
    <property type="entry name" value="DUF4405"/>
</dbReference>
<dbReference type="PATRIC" id="fig|1193502.14.peg.1526"/>
<dbReference type="Pfam" id="PF14358">
    <property type="entry name" value="DUF4405"/>
    <property type="match status" value="1"/>
</dbReference>
<dbReference type="RefSeq" id="WP_025344674.1">
    <property type="nucleotide sequence ID" value="NZ_CP017111.1"/>
</dbReference>
<gene>
    <name evidence="3" type="ORF">SHALO_1504</name>
</gene>
<feature type="domain" description="Flavinylation-associated cytochrome" evidence="2">
    <location>
        <begin position="5"/>
        <end position="59"/>
    </location>
</feature>
<dbReference type="KEGG" id="shal:SHALO_1504"/>
<dbReference type="Proteomes" id="UP000094609">
    <property type="component" value="Chromosome"/>
</dbReference>
<keyword evidence="1" id="KW-1133">Transmembrane helix</keyword>
<sequence>MFRQVVSLTLLVSLLAVGSSGILMIILNSFEFQFQMHPVHKIFGVLMVLSGSLHLYLNFGSVKKYLNIKKMALFTGVLSIIMVLLYGVGINKPLNIEKIKQMENIAKTLEE</sequence>
<keyword evidence="1" id="KW-0472">Membrane</keyword>
<feature type="transmembrane region" description="Helical" evidence="1">
    <location>
        <begin position="71"/>
        <end position="90"/>
    </location>
</feature>
<name>A0A1D7TJV6_9BACT</name>
<dbReference type="AlphaFoldDB" id="A0A1D7TJV6"/>
<proteinExistence type="predicted"/>
<keyword evidence="1" id="KW-0812">Transmembrane</keyword>
<dbReference type="STRING" id="1193502.SHALO_1504"/>
<protein>
    <submittedName>
        <fullName evidence="3">Putative membrane protein</fullName>
    </submittedName>
</protein>
<evidence type="ECO:0000256" key="1">
    <source>
        <dbReference type="SAM" id="Phobius"/>
    </source>
</evidence>
<dbReference type="EMBL" id="CP017111">
    <property type="protein sequence ID" value="AOO65279.1"/>
    <property type="molecule type" value="Genomic_DNA"/>
</dbReference>
<keyword evidence="4" id="KW-1185">Reference proteome</keyword>